<dbReference type="InterPro" id="IPR045323">
    <property type="entry name" value="CCDC34"/>
</dbReference>
<dbReference type="Pfam" id="PF13904">
    <property type="entry name" value="CCDC34"/>
    <property type="match status" value="1"/>
</dbReference>
<dbReference type="AlphaFoldDB" id="B4JX34"/>
<keyword evidence="5" id="KW-1185">Reference proteome</keyword>
<feature type="region of interest" description="Disordered" evidence="2">
    <location>
        <begin position="63"/>
        <end position="162"/>
    </location>
</feature>
<evidence type="ECO:0000313" key="4">
    <source>
        <dbReference type="EMBL" id="EDV95310.1"/>
    </source>
</evidence>
<feature type="compositionally biased region" description="Basic and acidic residues" evidence="2">
    <location>
        <begin position="66"/>
        <end position="139"/>
    </location>
</feature>
<dbReference type="HOGENOM" id="CLU_499930_0_0_1"/>
<feature type="compositionally biased region" description="Polar residues" evidence="2">
    <location>
        <begin position="369"/>
        <end position="386"/>
    </location>
</feature>
<organism evidence="5">
    <name type="scientific">Drosophila grimshawi</name>
    <name type="common">Hawaiian fruit fly</name>
    <name type="synonym">Idiomyia grimshawi</name>
    <dbReference type="NCBI Taxonomy" id="7222"/>
    <lineage>
        <taxon>Eukaryota</taxon>
        <taxon>Metazoa</taxon>
        <taxon>Ecdysozoa</taxon>
        <taxon>Arthropoda</taxon>
        <taxon>Hexapoda</taxon>
        <taxon>Insecta</taxon>
        <taxon>Pterygota</taxon>
        <taxon>Neoptera</taxon>
        <taxon>Endopterygota</taxon>
        <taxon>Diptera</taxon>
        <taxon>Brachycera</taxon>
        <taxon>Muscomorpha</taxon>
        <taxon>Ephydroidea</taxon>
        <taxon>Drosophilidae</taxon>
        <taxon>Drosophila</taxon>
        <taxon>Hawaiian Drosophila</taxon>
    </lineage>
</organism>
<gene>
    <name evidence="4" type="primary">Dgri\GH17646</name>
    <name evidence="4" type="ORF">Dgri_GH17646</name>
</gene>
<proteinExistence type="predicted"/>
<dbReference type="Proteomes" id="UP000001070">
    <property type="component" value="Unassembled WGS sequence"/>
</dbReference>
<feature type="region of interest" description="Disordered" evidence="2">
    <location>
        <begin position="423"/>
        <end position="448"/>
    </location>
</feature>
<name>B4JX34_DROGR</name>
<dbReference type="EMBL" id="CH916376">
    <property type="protein sequence ID" value="EDV95310.1"/>
    <property type="molecule type" value="Genomic_DNA"/>
</dbReference>
<dbReference type="eggNOG" id="ENOG502RTPD">
    <property type="taxonomic scope" value="Eukaryota"/>
</dbReference>
<dbReference type="InParanoid" id="B4JX34"/>
<sequence>MAFVASIDERGNEIMRIMLYPDTRSTTQAVWRRWQDVRVLQAQHMEHQDERVRKRQLLLMHPNCQDPEKPQAARCQSEKQQTEKQQSEKEQPEKEQPEKEQPEKEQPEKEQPEKEQPEKEHPEKEQPVKQQPEHLDMEKSQQISSEMNAHHKPQDQMNEGRNSPFYSWLAAKNEAQQQEAFDRRLIAQLDDQLALERAKLAEVKYQHWYQTKARLRRSKSEMSSTPAALNSHSARQSITAAEAHRRLLAWEQEKLSELRAKRLEREERQARQQLIETTRRELNLGAYEQWKDAARNRPKPVAMGRGLDSLRATNAPHYINPKQWQSPMSTAQRTALKPDLEKIQRSMPDYERLHRLAQPRQRLQVANKHGQSCPTSTVESNRSCSDGTAKAPKKQQLQILHKNKLEIAQNTKPEMMQRISQMKQQLHSSQMRNRSSSGAKQEQLLSGEKKSIGQAVKAVQQSVIDQTLPMKVGRKHETLKDCVQQDALPEDANTELNKNEADVDVEGQVAKSGLELQAQLGRRIYGGASQLQLSRMKNQKSKPWR</sequence>
<evidence type="ECO:0000256" key="1">
    <source>
        <dbReference type="SAM" id="Coils"/>
    </source>
</evidence>
<dbReference type="OrthoDB" id="6591885at2759"/>
<feature type="compositionally biased region" description="Polar residues" evidence="2">
    <location>
        <begin position="423"/>
        <end position="444"/>
    </location>
</feature>
<keyword evidence="1" id="KW-0175">Coiled coil</keyword>
<protein>
    <submittedName>
        <fullName evidence="4">GH17646</fullName>
    </submittedName>
</protein>
<evidence type="ECO:0000259" key="3">
    <source>
        <dbReference type="Pfam" id="PF13904"/>
    </source>
</evidence>
<dbReference type="InterPro" id="IPR025259">
    <property type="entry name" value="CCDC34/181"/>
</dbReference>
<accession>B4JX34</accession>
<feature type="coiled-coil region" evidence="1">
    <location>
        <begin position="253"/>
        <end position="280"/>
    </location>
</feature>
<dbReference type="PANTHER" id="PTHR23247">
    <property type="entry name" value="NY-REN-41 ANTIGEN L15 -RELATED"/>
    <property type="match status" value="1"/>
</dbReference>
<feature type="domain" description="Coiled-coil" evidence="3">
    <location>
        <begin position="162"/>
        <end position="324"/>
    </location>
</feature>
<dbReference type="KEGG" id="dgr:6569401"/>
<reference evidence="4 5" key="1">
    <citation type="journal article" date="2007" name="Nature">
        <title>Evolution of genes and genomes on the Drosophila phylogeny.</title>
        <authorList>
            <consortium name="Drosophila 12 Genomes Consortium"/>
            <person name="Clark A.G."/>
            <person name="Eisen M.B."/>
            <person name="Smith D.R."/>
            <person name="Bergman C.M."/>
            <person name="Oliver B."/>
            <person name="Markow T.A."/>
            <person name="Kaufman T.C."/>
            <person name="Kellis M."/>
            <person name="Gelbart W."/>
            <person name="Iyer V.N."/>
            <person name="Pollard D.A."/>
            <person name="Sackton T.B."/>
            <person name="Larracuente A.M."/>
            <person name="Singh N.D."/>
            <person name="Abad J.P."/>
            <person name="Abt D.N."/>
            <person name="Adryan B."/>
            <person name="Aguade M."/>
            <person name="Akashi H."/>
            <person name="Anderson W.W."/>
            <person name="Aquadro C.F."/>
            <person name="Ardell D.H."/>
            <person name="Arguello R."/>
            <person name="Artieri C.G."/>
            <person name="Barbash D.A."/>
            <person name="Barker D."/>
            <person name="Barsanti P."/>
            <person name="Batterham P."/>
            <person name="Batzoglou S."/>
            <person name="Begun D."/>
            <person name="Bhutkar A."/>
            <person name="Blanco E."/>
            <person name="Bosak S.A."/>
            <person name="Bradley R.K."/>
            <person name="Brand A.D."/>
            <person name="Brent M.R."/>
            <person name="Brooks A.N."/>
            <person name="Brown R.H."/>
            <person name="Butlin R.K."/>
            <person name="Caggese C."/>
            <person name="Calvi B.R."/>
            <person name="Bernardo de Carvalho A."/>
            <person name="Caspi A."/>
            <person name="Castrezana S."/>
            <person name="Celniker S.E."/>
            <person name="Chang J.L."/>
            <person name="Chapple C."/>
            <person name="Chatterji S."/>
            <person name="Chinwalla A."/>
            <person name="Civetta A."/>
            <person name="Clifton S.W."/>
            <person name="Comeron J.M."/>
            <person name="Costello J.C."/>
            <person name="Coyne J.A."/>
            <person name="Daub J."/>
            <person name="David R.G."/>
            <person name="Delcher A.L."/>
            <person name="Delehaunty K."/>
            <person name="Do C.B."/>
            <person name="Ebling H."/>
            <person name="Edwards K."/>
            <person name="Eickbush T."/>
            <person name="Evans J.D."/>
            <person name="Filipski A."/>
            <person name="Findeiss S."/>
            <person name="Freyhult E."/>
            <person name="Fulton L."/>
            <person name="Fulton R."/>
            <person name="Garcia A.C."/>
            <person name="Gardiner A."/>
            <person name="Garfield D.A."/>
            <person name="Garvin B.E."/>
            <person name="Gibson G."/>
            <person name="Gilbert D."/>
            <person name="Gnerre S."/>
            <person name="Godfrey J."/>
            <person name="Good R."/>
            <person name="Gotea V."/>
            <person name="Gravely B."/>
            <person name="Greenberg A.J."/>
            <person name="Griffiths-Jones S."/>
            <person name="Gross S."/>
            <person name="Guigo R."/>
            <person name="Gustafson E.A."/>
            <person name="Haerty W."/>
            <person name="Hahn M.W."/>
            <person name="Halligan D.L."/>
            <person name="Halpern A.L."/>
            <person name="Halter G.M."/>
            <person name="Han M.V."/>
            <person name="Heger A."/>
            <person name="Hillier L."/>
            <person name="Hinrichs A.S."/>
            <person name="Holmes I."/>
            <person name="Hoskins R.A."/>
            <person name="Hubisz M.J."/>
            <person name="Hultmark D."/>
            <person name="Huntley M.A."/>
            <person name="Jaffe D.B."/>
            <person name="Jagadeeshan S."/>
            <person name="Jeck W.R."/>
            <person name="Johnson J."/>
            <person name="Jones C.D."/>
            <person name="Jordan W.C."/>
            <person name="Karpen G.H."/>
            <person name="Kataoka E."/>
            <person name="Keightley P.D."/>
            <person name="Kheradpour P."/>
            <person name="Kirkness E.F."/>
            <person name="Koerich L.B."/>
            <person name="Kristiansen K."/>
            <person name="Kudrna D."/>
            <person name="Kulathinal R.J."/>
            <person name="Kumar S."/>
            <person name="Kwok R."/>
            <person name="Lander E."/>
            <person name="Langley C.H."/>
            <person name="Lapoint R."/>
            <person name="Lazzaro B.P."/>
            <person name="Lee S.J."/>
            <person name="Levesque L."/>
            <person name="Li R."/>
            <person name="Lin C.F."/>
            <person name="Lin M.F."/>
            <person name="Lindblad-Toh K."/>
            <person name="Llopart A."/>
            <person name="Long M."/>
            <person name="Low L."/>
            <person name="Lozovsky E."/>
            <person name="Lu J."/>
            <person name="Luo M."/>
            <person name="Machado C.A."/>
            <person name="Makalowski W."/>
            <person name="Marzo M."/>
            <person name="Matsuda M."/>
            <person name="Matzkin L."/>
            <person name="McAllister B."/>
            <person name="McBride C.S."/>
            <person name="McKernan B."/>
            <person name="McKernan K."/>
            <person name="Mendez-Lago M."/>
            <person name="Minx P."/>
            <person name="Mollenhauer M.U."/>
            <person name="Montooth K."/>
            <person name="Mount S.M."/>
            <person name="Mu X."/>
            <person name="Myers E."/>
            <person name="Negre B."/>
            <person name="Newfeld S."/>
            <person name="Nielsen R."/>
            <person name="Noor M.A."/>
            <person name="O'Grady P."/>
            <person name="Pachter L."/>
            <person name="Papaceit M."/>
            <person name="Parisi M.J."/>
            <person name="Parisi M."/>
            <person name="Parts L."/>
            <person name="Pedersen J.S."/>
            <person name="Pesole G."/>
            <person name="Phillippy A.M."/>
            <person name="Ponting C.P."/>
            <person name="Pop M."/>
            <person name="Porcelli D."/>
            <person name="Powell J.R."/>
            <person name="Prohaska S."/>
            <person name="Pruitt K."/>
            <person name="Puig M."/>
            <person name="Quesneville H."/>
            <person name="Ram K.R."/>
            <person name="Rand D."/>
            <person name="Rasmussen M.D."/>
            <person name="Reed L.K."/>
            <person name="Reenan R."/>
            <person name="Reily A."/>
            <person name="Remington K.A."/>
            <person name="Rieger T.T."/>
            <person name="Ritchie M.G."/>
            <person name="Robin C."/>
            <person name="Rogers Y.H."/>
            <person name="Rohde C."/>
            <person name="Rozas J."/>
            <person name="Rubenfield M.J."/>
            <person name="Ruiz A."/>
            <person name="Russo S."/>
            <person name="Salzberg S.L."/>
            <person name="Sanchez-Gracia A."/>
            <person name="Saranga D.J."/>
            <person name="Sato H."/>
            <person name="Schaeffer S.W."/>
            <person name="Schatz M.C."/>
            <person name="Schlenke T."/>
            <person name="Schwartz R."/>
            <person name="Segarra C."/>
            <person name="Singh R.S."/>
            <person name="Sirot L."/>
            <person name="Sirota M."/>
            <person name="Sisneros N.B."/>
            <person name="Smith C.D."/>
            <person name="Smith T.F."/>
            <person name="Spieth J."/>
            <person name="Stage D.E."/>
            <person name="Stark A."/>
            <person name="Stephan W."/>
            <person name="Strausberg R.L."/>
            <person name="Strempel S."/>
            <person name="Sturgill D."/>
            <person name="Sutton G."/>
            <person name="Sutton G.G."/>
            <person name="Tao W."/>
            <person name="Teichmann S."/>
            <person name="Tobari Y.N."/>
            <person name="Tomimura Y."/>
            <person name="Tsolas J.M."/>
            <person name="Valente V.L."/>
            <person name="Venter E."/>
            <person name="Venter J.C."/>
            <person name="Vicario S."/>
            <person name="Vieira F.G."/>
            <person name="Vilella A.J."/>
            <person name="Villasante A."/>
            <person name="Walenz B."/>
            <person name="Wang J."/>
            <person name="Wasserman M."/>
            <person name="Watts T."/>
            <person name="Wilson D."/>
            <person name="Wilson R.K."/>
            <person name="Wing R.A."/>
            <person name="Wolfner M.F."/>
            <person name="Wong A."/>
            <person name="Wong G.K."/>
            <person name="Wu C.I."/>
            <person name="Wu G."/>
            <person name="Yamamoto D."/>
            <person name="Yang H.P."/>
            <person name="Yang S.P."/>
            <person name="Yorke J.A."/>
            <person name="Yoshida K."/>
            <person name="Zdobnov E."/>
            <person name="Zhang P."/>
            <person name="Zhang Y."/>
            <person name="Zimin A.V."/>
            <person name="Baldwin J."/>
            <person name="Abdouelleil A."/>
            <person name="Abdulkadir J."/>
            <person name="Abebe A."/>
            <person name="Abera B."/>
            <person name="Abreu J."/>
            <person name="Acer S.C."/>
            <person name="Aftuck L."/>
            <person name="Alexander A."/>
            <person name="An P."/>
            <person name="Anderson E."/>
            <person name="Anderson S."/>
            <person name="Arachi H."/>
            <person name="Azer M."/>
            <person name="Bachantsang P."/>
            <person name="Barry A."/>
            <person name="Bayul T."/>
            <person name="Berlin A."/>
            <person name="Bessette D."/>
            <person name="Bloom T."/>
            <person name="Blye J."/>
            <person name="Boguslavskiy L."/>
            <person name="Bonnet C."/>
            <person name="Boukhgalter B."/>
            <person name="Bourzgui I."/>
            <person name="Brown A."/>
            <person name="Cahill P."/>
            <person name="Channer S."/>
            <person name="Cheshatsang Y."/>
            <person name="Chuda L."/>
            <person name="Citroen M."/>
            <person name="Collymore A."/>
            <person name="Cooke P."/>
            <person name="Costello M."/>
            <person name="D'Aco K."/>
            <person name="Daza R."/>
            <person name="De Haan G."/>
            <person name="DeGray S."/>
            <person name="DeMaso C."/>
            <person name="Dhargay N."/>
            <person name="Dooley K."/>
            <person name="Dooley E."/>
            <person name="Doricent M."/>
            <person name="Dorje P."/>
            <person name="Dorjee K."/>
            <person name="Dupes A."/>
            <person name="Elong R."/>
            <person name="Falk J."/>
            <person name="Farina A."/>
            <person name="Faro S."/>
            <person name="Ferguson D."/>
            <person name="Fisher S."/>
            <person name="Foley C.D."/>
            <person name="Franke A."/>
            <person name="Friedrich D."/>
            <person name="Gadbois L."/>
            <person name="Gearin G."/>
            <person name="Gearin C.R."/>
            <person name="Giannoukos G."/>
            <person name="Goode T."/>
            <person name="Graham J."/>
            <person name="Grandbois E."/>
            <person name="Grewal S."/>
            <person name="Gyaltsen K."/>
            <person name="Hafez N."/>
            <person name="Hagos B."/>
            <person name="Hall J."/>
            <person name="Henson C."/>
            <person name="Hollinger A."/>
            <person name="Honan T."/>
            <person name="Huard M.D."/>
            <person name="Hughes L."/>
            <person name="Hurhula B."/>
            <person name="Husby M.E."/>
            <person name="Kamat A."/>
            <person name="Kanga B."/>
            <person name="Kashin S."/>
            <person name="Khazanovich D."/>
            <person name="Kisner P."/>
            <person name="Lance K."/>
            <person name="Lara M."/>
            <person name="Lee W."/>
            <person name="Lennon N."/>
            <person name="Letendre F."/>
            <person name="LeVine R."/>
            <person name="Lipovsky A."/>
            <person name="Liu X."/>
            <person name="Liu J."/>
            <person name="Liu S."/>
            <person name="Lokyitsang T."/>
            <person name="Lokyitsang Y."/>
            <person name="Lubonja R."/>
            <person name="Lui A."/>
            <person name="MacDonald P."/>
            <person name="Magnisalis V."/>
            <person name="Maru K."/>
            <person name="Matthews C."/>
            <person name="McCusker W."/>
            <person name="McDonough S."/>
            <person name="Mehta T."/>
            <person name="Meldrim J."/>
            <person name="Meneus L."/>
            <person name="Mihai O."/>
            <person name="Mihalev A."/>
            <person name="Mihova T."/>
            <person name="Mittelman R."/>
            <person name="Mlenga V."/>
            <person name="Montmayeur A."/>
            <person name="Mulrain L."/>
            <person name="Navidi A."/>
            <person name="Naylor J."/>
            <person name="Negash T."/>
            <person name="Nguyen T."/>
            <person name="Nguyen N."/>
            <person name="Nicol R."/>
            <person name="Norbu C."/>
            <person name="Norbu N."/>
            <person name="Novod N."/>
            <person name="O'Neill B."/>
            <person name="Osman S."/>
            <person name="Markiewicz E."/>
            <person name="Oyono O.L."/>
            <person name="Patti C."/>
            <person name="Phunkhang P."/>
            <person name="Pierre F."/>
            <person name="Priest M."/>
            <person name="Raghuraman S."/>
            <person name="Rege F."/>
            <person name="Reyes R."/>
            <person name="Rise C."/>
            <person name="Rogov P."/>
            <person name="Ross K."/>
            <person name="Ryan E."/>
            <person name="Settipalli S."/>
            <person name="Shea T."/>
            <person name="Sherpa N."/>
            <person name="Shi L."/>
            <person name="Shih D."/>
            <person name="Sparrow T."/>
            <person name="Spaulding J."/>
            <person name="Stalker J."/>
            <person name="Stange-Thomann N."/>
            <person name="Stavropoulos S."/>
            <person name="Stone C."/>
            <person name="Strader C."/>
            <person name="Tesfaye S."/>
            <person name="Thomson T."/>
            <person name="Thoulutsang Y."/>
            <person name="Thoulutsang D."/>
            <person name="Topham K."/>
            <person name="Topping I."/>
            <person name="Tsamla T."/>
            <person name="Vassiliev H."/>
            <person name="Vo A."/>
            <person name="Wangchuk T."/>
            <person name="Wangdi T."/>
            <person name="Weiand M."/>
            <person name="Wilkinson J."/>
            <person name="Wilson A."/>
            <person name="Yadav S."/>
            <person name="Young G."/>
            <person name="Yu Q."/>
            <person name="Zembek L."/>
            <person name="Zhong D."/>
            <person name="Zimmer A."/>
            <person name="Zwirko Z."/>
            <person name="Jaffe D.B."/>
            <person name="Alvarez P."/>
            <person name="Brockman W."/>
            <person name="Butler J."/>
            <person name="Chin C."/>
            <person name="Gnerre S."/>
            <person name="Grabherr M."/>
            <person name="Kleber M."/>
            <person name="Mauceli E."/>
            <person name="MacCallum I."/>
        </authorList>
    </citation>
    <scope>NUCLEOTIDE SEQUENCE [LARGE SCALE GENOMIC DNA]</scope>
    <source>
        <strain evidence="5">Tucson 15287-2541.00</strain>
    </source>
</reference>
<evidence type="ECO:0000256" key="2">
    <source>
        <dbReference type="SAM" id="MobiDB-lite"/>
    </source>
</evidence>
<dbReference type="PANTHER" id="PTHR23247:SF2">
    <property type="entry name" value="COILED-COIL DOMAIN-CONTAINING PROTEIN 34"/>
    <property type="match status" value="1"/>
</dbReference>
<evidence type="ECO:0000313" key="5">
    <source>
        <dbReference type="Proteomes" id="UP000001070"/>
    </source>
</evidence>
<feature type="region of interest" description="Disordered" evidence="2">
    <location>
        <begin position="367"/>
        <end position="395"/>
    </location>
</feature>